<dbReference type="NCBIfam" id="TIGR01760">
    <property type="entry name" value="tape_meas_TP901"/>
    <property type="match status" value="1"/>
</dbReference>
<dbReference type="InterPro" id="IPR010090">
    <property type="entry name" value="Phage_tape_meas"/>
</dbReference>
<evidence type="ECO:0000259" key="4">
    <source>
        <dbReference type="Pfam" id="PF10145"/>
    </source>
</evidence>
<dbReference type="SUPFAM" id="SSF53955">
    <property type="entry name" value="Lysozyme-like"/>
    <property type="match status" value="1"/>
</dbReference>
<dbReference type="PANTHER" id="PTHR37813">
    <property type="entry name" value="FELS-2 PROPHAGE PROTEIN"/>
    <property type="match status" value="1"/>
</dbReference>
<evidence type="ECO:0000313" key="5">
    <source>
        <dbReference type="EMBL" id="MBB1097054.1"/>
    </source>
</evidence>
<keyword evidence="1" id="KW-1188">Viral release from host cell</keyword>
<feature type="compositionally biased region" description="Polar residues" evidence="3">
    <location>
        <begin position="1825"/>
        <end position="1834"/>
    </location>
</feature>
<keyword evidence="2" id="KW-0175">Coiled coil</keyword>
<dbReference type="RefSeq" id="WP_182595798.1">
    <property type="nucleotide sequence ID" value="NZ_JACIVA010000039.1"/>
</dbReference>
<dbReference type="EMBL" id="JACIVA010000039">
    <property type="protein sequence ID" value="MBB1097054.1"/>
    <property type="molecule type" value="Genomic_DNA"/>
</dbReference>
<dbReference type="InterPro" id="IPR023346">
    <property type="entry name" value="Lysozyme-like_dom_sf"/>
</dbReference>
<evidence type="ECO:0000313" key="6">
    <source>
        <dbReference type="Proteomes" id="UP000517106"/>
    </source>
</evidence>
<accession>A0A7W3UK23</accession>
<sequence>MAVIDGYTFAVDMQDRGVVTTLRQMKAAASAMKAEMRTGFETIRQGEGSISAYNFKIEQSKRQIENYKNMQKELRDELDKLSKAREKQIAETKKYADTNSDEAQKVQRAFDETEKKYASTVRQIENAQHQINKLTQGIDESRKSILQFNTGLARTRTEAQSAKSVMDSYVKSVNSQGNAFRTGKAQVESYKIQHKALINQFRAEVSETDRLKSKVVSLRNSYSQQEAKVNQTIREHGRASSEYRKEAASLAGLGEKITNLNSDYAKQITQALKVRTSINEISRAERSVTDGGITRLSRAMNNLDANARRATSHTREWAQSIRGGLMTATFAMAPFGMAVGKSVQMSSELQAQWITTKNLLVTGGEKVSDVTKTVGQMQRDASKYSKEYGFSQKEIADQYTELVKRGYTSESALGSMKSMLEAARASGDDFNDVVQSSSQVLDAFGLQGKTAGEQMKNTSRVVNSMAYSADMTATSFKDLGLAMSYVSASASQAGFSVEETSAAIGILSNSGVEASKAGTGLRKVINSILAPTDNAVAHLQKVGLSIDDFKKKDGSLKSMSDIFKLINDHTKDLGKAEKGAFFKALFGTTGQQAGTILAQSMDSMAKGNKNLETLTENVKKAEKGNGYVHKLATKNMQSTQMEMKKLKMNIQDIAINLGNKLLPAVNDVAKAMSDWVGSKDGQKAIGDFSDSVSSAGRAIGKHSKSIIQFIGGFVEGLSGVIRYGGKAAGAILNVYSAFGRITGLSKSNSNLPKYIGEATGAIIGIVGAFKVLKGTINGMSAIRQDIRTMFHLDGVASEQSKIDIENKKLQENINLWKRHNEVSGGDSSIGSDITNNTIEKTDKNVEKARSPVVTASTIEEELPSRSEMRRAGENRGSNIAKGIRGGLVRGLKGIANLAIIALTGGMLDFDLVLGIGKRIGQWLLKGFKLGWKLGKWITKPFARMIDTNVVRSMFGFKPKDIESQGQKVTKSFSNGVKRSFNSSKFDTLKSMFGFSTKRVTQQGIRTGKDFATGMNKSVKNSQNKFSIKSLFKSSGKHAAQSGKNVGKSFVESASKAIEKSPKKTSFANLFKGSGKHAAASGVKAGASFVENAGKSATRSSKLLTYGKTLGSKMGGAATVAFGAIDLLQALTTSNHKNRAKKVGESLGSTAGAAGGMAIGATLGSAVPGIGTVIGGTLGSIIGGVAGGHIGKSLGKAWPQIKKGASKVAKGIGKLFEAPFKWAYGQGQKFGKWLNKQFGSKKGKGLGTGNYSAKDRQLVKQMTNAVNGYTRALRSLQKVKMKNYFSEMSKNIRKSKLTKELSNLDKSARRSVHDWKNLSKPIKTVAFSLRLLQKSIKGLAGKKNGLITVDRDVRSLYRTIRKNPFGKLIAQQANIANKAMSGKKSGFVNEFNRETRSMDRALRSFKREFNRDWKSTWSGLDRPVSRNLSSANRSVDRYLDDVQSTRAKFSSSFLKGWNSWINDVTSNFRKGFNKLPGYAQSSMKDIISRLNKGISGINSTISNFGGDKKLSTISYANGTMNGHPGGHMLVNDSVRPHWKELVLFPNGQAMLPQHRNTLIPNAPRGTQVLSGESTYKFMNSIGVHKYANGTLSESEMNKLSEQFDKHPEQAAKTLVLKLTNWNSKIPLVADLGPATAIAFARGISNVLKEQLSEPANPGGAGVARWRPYIIRAFHELGLEAAEWKVNKLLKQIQTESNGNPTIPQQIHDKNSGGNESFGLLQFAASTWAADALPRHKNKASGYDQIITAIHVLENGGEGGWGNVGNGHGWAWGGFVNRQGLYPIAEGNKLESIIPMDLNKRPRALHLIDQTLDKMENDGGGTGGLRSRNSQATQNSETTTYLKQAVTILAQIAGLNKQQIDAILANGKNDNIVSRRKRAQFYNDYGKDQKLNDYMSY</sequence>
<dbReference type="Pfam" id="PF10145">
    <property type="entry name" value="PhageMin_Tail"/>
    <property type="match status" value="1"/>
</dbReference>
<proteinExistence type="predicted"/>
<gene>
    <name evidence="5" type="ORF">H5S09_03690</name>
</gene>
<feature type="domain" description="Phage tail tape measure protein" evidence="4">
    <location>
        <begin position="379"/>
        <end position="587"/>
    </location>
</feature>
<feature type="coiled-coil region" evidence="2">
    <location>
        <begin position="50"/>
        <end position="144"/>
    </location>
</feature>
<organism evidence="5 6">
    <name type="scientific">Limosilactobacillus rudii</name>
    <dbReference type="NCBI Taxonomy" id="2759755"/>
    <lineage>
        <taxon>Bacteria</taxon>
        <taxon>Bacillati</taxon>
        <taxon>Bacillota</taxon>
        <taxon>Bacilli</taxon>
        <taxon>Lactobacillales</taxon>
        <taxon>Lactobacillaceae</taxon>
        <taxon>Limosilactobacillus</taxon>
    </lineage>
</organism>
<dbReference type="Proteomes" id="UP000517106">
    <property type="component" value="Unassembled WGS sequence"/>
</dbReference>
<comment type="caution">
    <text evidence="5">The sequence shown here is derived from an EMBL/GenBank/DDBJ whole genome shotgun (WGS) entry which is preliminary data.</text>
</comment>
<dbReference type="PANTHER" id="PTHR37813:SF1">
    <property type="entry name" value="FELS-2 PROPHAGE PROTEIN"/>
    <property type="match status" value="1"/>
</dbReference>
<protein>
    <submittedName>
        <fullName evidence="5">Phage tail tape measure protein</fullName>
    </submittedName>
</protein>
<reference evidence="5 6" key="1">
    <citation type="submission" date="2020-07" db="EMBL/GenBank/DDBJ databases">
        <title>Description of Limosilactobacillus balticus sp. nov., Limosilactobacillus agrestis sp. nov., Limosilactobacillus albertensis sp. nov., Limosilactobacillus rudii sp. nov., Limosilactobacillus fastidiosus sp. nov., five novel Limosilactobacillus species isolated from the vertebrate gastrointestinal tract, and proposal of 6 subspecies of Limosilactobacillus reuteri adapted to the gastrointestinal tract of specific vertebrate hosts.</title>
        <authorList>
            <person name="Li F."/>
            <person name="Cheng C."/>
            <person name="Zheng J."/>
            <person name="Quevedo R.M."/>
            <person name="Li J."/>
            <person name="Roos S."/>
            <person name="Gaenzle M.G."/>
            <person name="Walter J."/>
        </authorList>
    </citation>
    <scope>NUCLEOTIDE SEQUENCE [LARGE SCALE GENOMIC DNA]</scope>
    <source>
        <strain evidence="5 6">STM2_1</strain>
    </source>
</reference>
<feature type="region of interest" description="Disordered" evidence="3">
    <location>
        <begin position="1815"/>
        <end position="1834"/>
    </location>
</feature>
<evidence type="ECO:0000256" key="3">
    <source>
        <dbReference type="SAM" id="MobiDB-lite"/>
    </source>
</evidence>
<name>A0A7W3UK23_9LACO</name>
<evidence type="ECO:0000256" key="2">
    <source>
        <dbReference type="SAM" id="Coils"/>
    </source>
</evidence>
<dbReference type="Gene3D" id="1.10.530.10">
    <property type="match status" value="1"/>
</dbReference>
<evidence type="ECO:0000256" key="1">
    <source>
        <dbReference type="ARBA" id="ARBA00022612"/>
    </source>
</evidence>
<keyword evidence="6" id="KW-1185">Reference proteome</keyword>
<feature type="coiled-coil region" evidence="2">
    <location>
        <begin position="604"/>
        <end position="656"/>
    </location>
</feature>